<evidence type="ECO:0000313" key="4">
    <source>
        <dbReference type="EMBL" id="TDC10532.1"/>
    </source>
</evidence>
<dbReference type="PANTHER" id="PTHR35807">
    <property type="entry name" value="TRANSCRIPTIONAL REGULATOR REDD-RELATED"/>
    <property type="match status" value="1"/>
</dbReference>
<dbReference type="InterPro" id="IPR051677">
    <property type="entry name" value="AfsR-DnrI-RedD_regulator"/>
</dbReference>
<dbReference type="PANTHER" id="PTHR35807:SF1">
    <property type="entry name" value="TRANSCRIPTIONAL REGULATOR REDD"/>
    <property type="match status" value="1"/>
</dbReference>
<sequence>MPAARRGVGPAGGAAAGGRLAADLSLGRNADVIPELHALIADHPTRERFTAQLMIALYRAGRQAEALRAYQRTRQALVDGLGLEPRPELRELHQAVLRGDPVAERKEPETSADKAGVPVATPLYLRGRWREQIAIGRLAVEAAARADDLRCQAVAHSDLGGAMTRFGDPAEGVTHLRAVHSLVPPGP</sequence>
<dbReference type="SUPFAM" id="SSF48452">
    <property type="entry name" value="TPR-like"/>
    <property type="match status" value="1"/>
</dbReference>
<organism evidence="4 5">
    <name type="scientific">Nonomuraea longispora</name>
    <dbReference type="NCBI Taxonomy" id="1848320"/>
    <lineage>
        <taxon>Bacteria</taxon>
        <taxon>Bacillati</taxon>
        <taxon>Actinomycetota</taxon>
        <taxon>Actinomycetes</taxon>
        <taxon>Streptosporangiales</taxon>
        <taxon>Streptosporangiaceae</taxon>
        <taxon>Nonomuraea</taxon>
    </lineage>
</organism>
<dbReference type="GO" id="GO:0006355">
    <property type="term" value="P:regulation of DNA-templated transcription"/>
    <property type="evidence" value="ECO:0007669"/>
    <property type="project" value="TreeGrafter"/>
</dbReference>
<comment type="caution">
    <text evidence="4">The sequence shown here is derived from an EMBL/GenBank/DDBJ whole genome shotgun (WGS) entry which is preliminary data.</text>
</comment>
<proteinExistence type="predicted"/>
<protein>
    <recommendedName>
        <fullName evidence="3">Bacterial transcriptional activator domain-containing protein</fullName>
    </recommendedName>
</protein>
<dbReference type="Proteomes" id="UP000295157">
    <property type="component" value="Unassembled WGS sequence"/>
</dbReference>
<dbReference type="InterPro" id="IPR005158">
    <property type="entry name" value="BTAD"/>
</dbReference>
<dbReference type="CDD" id="cd15831">
    <property type="entry name" value="BTAD"/>
    <property type="match status" value="1"/>
</dbReference>
<keyword evidence="5" id="KW-1185">Reference proteome</keyword>
<feature type="domain" description="Bacterial transcriptional activator" evidence="3">
    <location>
        <begin position="3"/>
        <end position="97"/>
    </location>
</feature>
<dbReference type="AlphaFoldDB" id="A0A4R4NTD8"/>
<dbReference type="InterPro" id="IPR011990">
    <property type="entry name" value="TPR-like_helical_dom_sf"/>
</dbReference>
<dbReference type="EMBL" id="SMJZ01000008">
    <property type="protein sequence ID" value="TDC10532.1"/>
    <property type="molecule type" value="Genomic_DNA"/>
</dbReference>
<reference evidence="4 5" key="1">
    <citation type="submission" date="2019-02" db="EMBL/GenBank/DDBJ databases">
        <title>Draft genome sequences of novel Actinobacteria.</title>
        <authorList>
            <person name="Sahin N."/>
            <person name="Ay H."/>
            <person name="Saygin H."/>
        </authorList>
    </citation>
    <scope>NUCLEOTIDE SEQUENCE [LARGE SCALE GENOMIC DNA]</scope>
    <source>
        <strain evidence="4 5">KC201</strain>
    </source>
</reference>
<evidence type="ECO:0000256" key="1">
    <source>
        <dbReference type="ARBA" id="ARBA00023015"/>
    </source>
</evidence>
<keyword evidence="2" id="KW-0804">Transcription</keyword>
<name>A0A4R4NTD8_9ACTN</name>
<keyword evidence="1" id="KW-0805">Transcription regulation</keyword>
<evidence type="ECO:0000259" key="3">
    <source>
        <dbReference type="SMART" id="SM01043"/>
    </source>
</evidence>
<dbReference type="SMART" id="SM01043">
    <property type="entry name" value="BTAD"/>
    <property type="match status" value="1"/>
</dbReference>
<dbReference type="GO" id="GO:0003677">
    <property type="term" value="F:DNA binding"/>
    <property type="evidence" value="ECO:0007669"/>
    <property type="project" value="TreeGrafter"/>
</dbReference>
<dbReference type="OrthoDB" id="4054020at2"/>
<dbReference type="Pfam" id="PF03704">
    <property type="entry name" value="BTAD"/>
    <property type="match status" value="1"/>
</dbReference>
<gene>
    <name evidence="4" type="ORF">E1267_03955</name>
</gene>
<evidence type="ECO:0000256" key="2">
    <source>
        <dbReference type="ARBA" id="ARBA00023163"/>
    </source>
</evidence>
<accession>A0A4R4NTD8</accession>
<dbReference type="Gene3D" id="1.25.40.10">
    <property type="entry name" value="Tetratricopeptide repeat domain"/>
    <property type="match status" value="1"/>
</dbReference>
<evidence type="ECO:0000313" key="5">
    <source>
        <dbReference type="Proteomes" id="UP000295157"/>
    </source>
</evidence>